<keyword evidence="1" id="KW-0812">Transmembrane</keyword>
<dbReference type="AlphaFoldDB" id="A0AAP0JDM3"/>
<dbReference type="EMBL" id="JBBNAG010000005">
    <property type="protein sequence ID" value="KAK9132049.1"/>
    <property type="molecule type" value="Genomic_DNA"/>
</dbReference>
<evidence type="ECO:0000313" key="2">
    <source>
        <dbReference type="EMBL" id="KAK9132049.1"/>
    </source>
</evidence>
<keyword evidence="3" id="KW-1185">Reference proteome</keyword>
<reference evidence="2 3" key="1">
    <citation type="submission" date="2024-01" db="EMBL/GenBank/DDBJ databases">
        <title>Genome assemblies of Stephania.</title>
        <authorList>
            <person name="Yang L."/>
        </authorList>
    </citation>
    <scope>NUCLEOTIDE SEQUENCE [LARGE SCALE GENOMIC DNA]</scope>
    <source>
        <strain evidence="2">JXDWG</strain>
        <tissue evidence="2">Leaf</tissue>
    </source>
</reference>
<name>A0AAP0JDM3_9MAGN</name>
<comment type="caution">
    <text evidence="2">The sequence shown here is derived from an EMBL/GenBank/DDBJ whole genome shotgun (WGS) entry which is preliminary data.</text>
</comment>
<evidence type="ECO:0000256" key="1">
    <source>
        <dbReference type="SAM" id="Phobius"/>
    </source>
</evidence>
<sequence length="68" mass="7998">MNPIYITSLTGEDLQYMHDALFTLFCFIIVAWVFTYDTASCIDHVQFQIIYMTISYVTKLICRTFLVD</sequence>
<accession>A0AAP0JDM3</accession>
<evidence type="ECO:0000313" key="3">
    <source>
        <dbReference type="Proteomes" id="UP001419268"/>
    </source>
</evidence>
<protein>
    <submittedName>
        <fullName evidence="2">Uncharacterized protein</fullName>
    </submittedName>
</protein>
<proteinExistence type="predicted"/>
<feature type="transmembrane region" description="Helical" evidence="1">
    <location>
        <begin position="20"/>
        <end position="37"/>
    </location>
</feature>
<keyword evidence="1" id="KW-0472">Membrane</keyword>
<organism evidence="2 3">
    <name type="scientific">Stephania cephalantha</name>
    <dbReference type="NCBI Taxonomy" id="152367"/>
    <lineage>
        <taxon>Eukaryota</taxon>
        <taxon>Viridiplantae</taxon>
        <taxon>Streptophyta</taxon>
        <taxon>Embryophyta</taxon>
        <taxon>Tracheophyta</taxon>
        <taxon>Spermatophyta</taxon>
        <taxon>Magnoliopsida</taxon>
        <taxon>Ranunculales</taxon>
        <taxon>Menispermaceae</taxon>
        <taxon>Menispermoideae</taxon>
        <taxon>Cissampelideae</taxon>
        <taxon>Stephania</taxon>
    </lineage>
</organism>
<keyword evidence="1" id="KW-1133">Transmembrane helix</keyword>
<gene>
    <name evidence="2" type="ORF">Scep_011577</name>
</gene>
<dbReference type="Proteomes" id="UP001419268">
    <property type="component" value="Unassembled WGS sequence"/>
</dbReference>